<sequence length="233" mass="25856">MNAKKLILDPRTKLFLVIAMGASITIVVPLYVEILSILLFAVLFITNGQIKTAVKLTVFFLFLASLTYVPHHISFVRNIVLPISFMVRRFMMPIVAGKYLINSTPVGLLMNALEKLRLPYSLVITLAVMFRFFPTLSEEYAHIKNAMKMRGIGLNMLNIIRRPLLTLEYVMVPLISSASRIGDELAAAGHTKGVDAPFKKIRYKTAHFTAADAVISGYIIAVLAAAVFSRVAI</sequence>
<evidence type="ECO:0000256" key="3">
    <source>
        <dbReference type="ARBA" id="ARBA00022692"/>
    </source>
</evidence>
<dbReference type="PANTHER" id="PTHR34857">
    <property type="entry name" value="SLL0384 PROTEIN"/>
    <property type="match status" value="1"/>
</dbReference>
<proteinExistence type="predicted"/>
<evidence type="ECO:0000256" key="4">
    <source>
        <dbReference type="ARBA" id="ARBA00022989"/>
    </source>
</evidence>
<gene>
    <name evidence="7" type="ORF">IFE08_04185</name>
</gene>
<organism evidence="7 8">
    <name type="scientific">Treponema pedis</name>
    <dbReference type="NCBI Taxonomy" id="409322"/>
    <lineage>
        <taxon>Bacteria</taxon>
        <taxon>Pseudomonadati</taxon>
        <taxon>Spirochaetota</taxon>
        <taxon>Spirochaetia</taxon>
        <taxon>Spirochaetales</taxon>
        <taxon>Treponemataceae</taxon>
        <taxon>Treponema</taxon>
    </lineage>
</organism>
<keyword evidence="4 6" id="KW-1133">Transmembrane helix</keyword>
<dbReference type="GO" id="GO:0005886">
    <property type="term" value="C:plasma membrane"/>
    <property type="evidence" value="ECO:0007669"/>
    <property type="project" value="UniProtKB-ARBA"/>
</dbReference>
<dbReference type="PANTHER" id="PTHR34857:SF2">
    <property type="entry name" value="SLL0384 PROTEIN"/>
    <property type="match status" value="1"/>
</dbReference>
<keyword evidence="3 6" id="KW-0812">Transmembrane</keyword>
<evidence type="ECO:0000256" key="1">
    <source>
        <dbReference type="ARBA" id="ARBA00004141"/>
    </source>
</evidence>
<dbReference type="AlphaFoldDB" id="A0A7S6WQQ5"/>
<dbReference type="EMBL" id="CP061839">
    <property type="protein sequence ID" value="QOW61593.1"/>
    <property type="molecule type" value="Genomic_DNA"/>
</dbReference>
<comment type="subcellular location">
    <subcellularLocation>
        <location evidence="1">Membrane</location>
        <topology evidence="1">Multi-pass membrane protein</topology>
    </subcellularLocation>
</comment>
<keyword evidence="5 6" id="KW-0472">Membrane</keyword>
<feature type="transmembrane region" description="Helical" evidence="6">
    <location>
        <begin position="14"/>
        <end position="46"/>
    </location>
</feature>
<dbReference type="CDD" id="cd16914">
    <property type="entry name" value="EcfT"/>
    <property type="match status" value="1"/>
</dbReference>
<accession>A0A7S6WQQ5</accession>
<dbReference type="RefSeq" id="WP_194077088.1">
    <property type="nucleotide sequence ID" value="NZ_CP061839.1"/>
</dbReference>
<evidence type="ECO:0000313" key="7">
    <source>
        <dbReference type="EMBL" id="QOW61593.1"/>
    </source>
</evidence>
<reference evidence="7 8" key="1">
    <citation type="submission" date="2020-09" db="EMBL/GenBank/DDBJ databases">
        <title>Characterization of Treponema spp. from bovine digital dermatitis in Korea.</title>
        <authorList>
            <person name="Espiritu H.M."/>
            <person name="Cho Y.I."/>
            <person name="Mamuad L."/>
        </authorList>
    </citation>
    <scope>NUCLEOTIDE SEQUENCE [LARGE SCALE GENOMIC DNA]</scope>
    <source>
        <strain evidence="7 8">KS1</strain>
    </source>
</reference>
<evidence type="ECO:0000313" key="8">
    <source>
        <dbReference type="Proteomes" id="UP000593915"/>
    </source>
</evidence>
<dbReference type="Pfam" id="PF02361">
    <property type="entry name" value="CbiQ"/>
    <property type="match status" value="1"/>
</dbReference>
<feature type="transmembrane region" description="Helical" evidence="6">
    <location>
        <begin position="208"/>
        <end position="228"/>
    </location>
</feature>
<dbReference type="InterPro" id="IPR051611">
    <property type="entry name" value="ECF_transporter_component"/>
</dbReference>
<dbReference type="Proteomes" id="UP000593915">
    <property type="component" value="Chromosome"/>
</dbReference>
<keyword evidence="2" id="KW-1003">Cell membrane</keyword>
<evidence type="ECO:0000256" key="6">
    <source>
        <dbReference type="SAM" id="Phobius"/>
    </source>
</evidence>
<dbReference type="InterPro" id="IPR003339">
    <property type="entry name" value="ABC/ECF_trnsptr_transmembrane"/>
</dbReference>
<evidence type="ECO:0000256" key="5">
    <source>
        <dbReference type="ARBA" id="ARBA00023136"/>
    </source>
</evidence>
<name>A0A7S6WQQ5_9SPIR</name>
<evidence type="ECO:0000256" key="2">
    <source>
        <dbReference type="ARBA" id="ARBA00022475"/>
    </source>
</evidence>
<protein>
    <submittedName>
        <fullName evidence="7">Energy-coupling factor transporter transmembrane protein EcfT</fullName>
    </submittedName>
</protein>